<dbReference type="Pfam" id="PF00583">
    <property type="entry name" value="Acetyltransf_1"/>
    <property type="match status" value="1"/>
</dbReference>
<dbReference type="RefSeq" id="WP_264143612.1">
    <property type="nucleotide sequence ID" value="NZ_JAOYEY010000044.1"/>
</dbReference>
<dbReference type="PANTHER" id="PTHR13947">
    <property type="entry name" value="GNAT FAMILY N-ACETYLTRANSFERASE"/>
    <property type="match status" value="1"/>
</dbReference>
<proteinExistence type="predicted"/>
<dbReference type="SUPFAM" id="SSF55729">
    <property type="entry name" value="Acyl-CoA N-acyltransferases (Nat)"/>
    <property type="match status" value="1"/>
</dbReference>
<name>A0ABT3DJF8_9BACI</name>
<feature type="domain" description="N-acetyltransferase" evidence="2">
    <location>
        <begin position="1"/>
        <end position="143"/>
    </location>
</feature>
<dbReference type="CDD" id="cd04301">
    <property type="entry name" value="NAT_SF"/>
    <property type="match status" value="1"/>
</dbReference>
<dbReference type="InterPro" id="IPR016181">
    <property type="entry name" value="Acyl_CoA_acyltransferase"/>
</dbReference>
<protein>
    <submittedName>
        <fullName evidence="3">GNAT family N-acetyltransferase</fullName>
    </submittedName>
</protein>
<keyword evidence="1" id="KW-0808">Transferase</keyword>
<dbReference type="PANTHER" id="PTHR13947:SF37">
    <property type="entry name" value="LD18367P"/>
    <property type="match status" value="1"/>
</dbReference>
<gene>
    <name evidence="3" type="ORF">OIH86_16235</name>
</gene>
<keyword evidence="4" id="KW-1185">Reference proteome</keyword>
<comment type="caution">
    <text evidence="3">The sequence shown here is derived from an EMBL/GenBank/DDBJ whole genome shotgun (WGS) entry which is preliminary data.</text>
</comment>
<accession>A0ABT3DJF8</accession>
<dbReference type="Gene3D" id="3.40.630.30">
    <property type="match status" value="1"/>
</dbReference>
<dbReference type="InterPro" id="IPR050769">
    <property type="entry name" value="NAT_camello-type"/>
</dbReference>
<sequence length="143" mass="16148">MVIRRASAKDINDLTSLMEQLGYPTSVEQMRIRFKHIEEASNHYTLVAEYDGKVVGMIGFHTGVLYNSDGIYARVIAFVVDSNYRNKGIGRRLLSEAEKYAKNLGSDGIGLNSGNRAERENAHQFYKKMGYSVKSTGFVKRLF</sequence>
<dbReference type="PROSITE" id="PS51186">
    <property type="entry name" value="GNAT"/>
    <property type="match status" value="1"/>
</dbReference>
<evidence type="ECO:0000256" key="1">
    <source>
        <dbReference type="ARBA" id="ARBA00022679"/>
    </source>
</evidence>
<evidence type="ECO:0000259" key="2">
    <source>
        <dbReference type="PROSITE" id="PS51186"/>
    </source>
</evidence>
<evidence type="ECO:0000313" key="4">
    <source>
        <dbReference type="Proteomes" id="UP001526147"/>
    </source>
</evidence>
<dbReference type="InterPro" id="IPR000182">
    <property type="entry name" value="GNAT_dom"/>
</dbReference>
<dbReference type="EMBL" id="JAOYEY010000044">
    <property type="protein sequence ID" value="MCV9887189.1"/>
    <property type="molecule type" value="Genomic_DNA"/>
</dbReference>
<evidence type="ECO:0000313" key="3">
    <source>
        <dbReference type="EMBL" id="MCV9887189.1"/>
    </source>
</evidence>
<dbReference type="Proteomes" id="UP001526147">
    <property type="component" value="Unassembled WGS sequence"/>
</dbReference>
<organism evidence="3 4">
    <name type="scientific">Metabacillus halosaccharovorans</name>
    <dbReference type="NCBI Taxonomy" id="930124"/>
    <lineage>
        <taxon>Bacteria</taxon>
        <taxon>Bacillati</taxon>
        <taxon>Bacillota</taxon>
        <taxon>Bacilli</taxon>
        <taxon>Bacillales</taxon>
        <taxon>Bacillaceae</taxon>
        <taxon>Metabacillus</taxon>
    </lineage>
</organism>
<reference evidence="3 4" key="1">
    <citation type="submission" date="2022-10" db="EMBL/GenBank/DDBJ databases">
        <title>Draft genome assembly of moderately radiation resistant bacterium Metabacillus halosaccharovorans.</title>
        <authorList>
            <person name="Pal S."/>
            <person name="Gopinathan A."/>
        </authorList>
    </citation>
    <scope>NUCLEOTIDE SEQUENCE [LARGE SCALE GENOMIC DNA]</scope>
    <source>
        <strain evidence="3 4">VITHBRA001</strain>
    </source>
</reference>